<dbReference type="PRINTS" id="PR00723">
    <property type="entry name" value="SUBTILISIN"/>
</dbReference>
<dbReference type="Proteomes" id="UP000266272">
    <property type="component" value="Unassembled WGS sequence"/>
</dbReference>
<dbReference type="PROSITE" id="PS51892">
    <property type="entry name" value="SUBTILASE"/>
    <property type="match status" value="1"/>
</dbReference>
<dbReference type="GO" id="GO:0097176">
    <property type="term" value="P:epoxide metabolic process"/>
    <property type="evidence" value="ECO:0007669"/>
    <property type="project" value="TreeGrafter"/>
</dbReference>
<evidence type="ECO:0000256" key="5">
    <source>
        <dbReference type="ARBA" id="ARBA00022797"/>
    </source>
</evidence>
<dbReference type="SUPFAM" id="SSF52743">
    <property type="entry name" value="Subtilisin-like"/>
    <property type="match status" value="1"/>
</dbReference>
<evidence type="ECO:0000313" key="16">
    <source>
        <dbReference type="Proteomes" id="UP000266272"/>
    </source>
</evidence>
<evidence type="ECO:0000313" key="15">
    <source>
        <dbReference type="EMBL" id="RFU74691.1"/>
    </source>
</evidence>
<dbReference type="PANTHER" id="PTHR21661">
    <property type="entry name" value="EPOXIDE HYDROLASE 1-RELATED"/>
    <property type="match status" value="1"/>
</dbReference>
<dbReference type="Pfam" id="PF06441">
    <property type="entry name" value="EHN"/>
    <property type="match status" value="1"/>
</dbReference>
<evidence type="ECO:0000256" key="11">
    <source>
        <dbReference type="SAM" id="SignalP"/>
    </source>
</evidence>
<evidence type="ECO:0000256" key="1">
    <source>
        <dbReference type="ARBA" id="ARBA00010088"/>
    </source>
</evidence>
<dbReference type="GO" id="GO:0004301">
    <property type="term" value="F:epoxide hydrolase activity"/>
    <property type="evidence" value="ECO:0007669"/>
    <property type="project" value="TreeGrafter"/>
</dbReference>
<evidence type="ECO:0000256" key="6">
    <source>
        <dbReference type="ARBA" id="ARBA00022801"/>
    </source>
</evidence>
<evidence type="ECO:0000256" key="8">
    <source>
        <dbReference type="PIRSR" id="PIRSR615500-1"/>
    </source>
</evidence>
<dbReference type="InterPro" id="IPR034187">
    <property type="entry name" value="Peptidases_S8_5"/>
</dbReference>
<dbReference type="Pfam" id="PF00082">
    <property type="entry name" value="Peptidase_S8"/>
    <property type="match status" value="1"/>
</dbReference>
<dbReference type="EMBL" id="PXOA01000511">
    <property type="protein sequence ID" value="RFU74691.1"/>
    <property type="molecule type" value="Genomic_DNA"/>
</dbReference>
<reference evidence="15 16" key="1">
    <citation type="journal article" date="2018" name="PLoS Pathog.">
        <title>Evolution of structural diversity of trichothecenes, a family of toxins produced by plant pathogenic and entomopathogenic fungi.</title>
        <authorList>
            <person name="Proctor R.H."/>
            <person name="McCormick S.P."/>
            <person name="Kim H.S."/>
            <person name="Cardoza R.E."/>
            <person name="Stanley A.M."/>
            <person name="Lindo L."/>
            <person name="Kelly A."/>
            <person name="Brown D.W."/>
            <person name="Lee T."/>
            <person name="Vaughan M.M."/>
            <person name="Alexander N.J."/>
            <person name="Busman M."/>
            <person name="Gutierrez S."/>
        </authorList>
    </citation>
    <scope>NUCLEOTIDE SEQUENCE [LARGE SCALE GENOMIC DNA]</scope>
    <source>
        <strain evidence="15 16">IBT 40837</strain>
    </source>
</reference>
<dbReference type="Gene3D" id="3.40.50.200">
    <property type="entry name" value="Peptidase S8/S53 domain"/>
    <property type="match status" value="2"/>
</dbReference>
<evidence type="ECO:0000256" key="10">
    <source>
        <dbReference type="RuleBase" id="RU003355"/>
    </source>
</evidence>
<dbReference type="STRING" id="490622.A0A395NFM5"/>
<comment type="similarity">
    <text evidence="2 9 10">Belongs to the peptidase S8 family.</text>
</comment>
<dbReference type="InterPro" id="IPR010435">
    <property type="entry name" value="C5a/SBT2-like_Fn3"/>
</dbReference>
<feature type="domain" description="Epoxide hydrolase N-terminal" evidence="14">
    <location>
        <begin position="26"/>
        <end position="136"/>
    </location>
</feature>
<keyword evidence="4 11" id="KW-0732">Signal</keyword>
<feature type="domain" description="Peptidase S8/S53" evidence="12">
    <location>
        <begin position="558"/>
        <end position="984"/>
    </location>
</feature>
<dbReference type="InterPro" id="IPR023828">
    <property type="entry name" value="Peptidase_S8_Ser-AS"/>
</dbReference>
<dbReference type="PROSITE" id="PS00136">
    <property type="entry name" value="SUBTILASE_ASP"/>
    <property type="match status" value="1"/>
</dbReference>
<dbReference type="PROSITE" id="PS00138">
    <property type="entry name" value="SUBTILASE_SER"/>
    <property type="match status" value="1"/>
</dbReference>
<dbReference type="InterPro" id="IPR010497">
    <property type="entry name" value="Epoxide_hydro_N"/>
</dbReference>
<feature type="active site" description="Charge relay system" evidence="8 9">
    <location>
        <position position="567"/>
    </location>
</feature>
<feature type="active site" description="Charge relay system" evidence="8 9">
    <location>
        <position position="945"/>
    </location>
</feature>
<name>A0A395NFM5_TRIAR</name>
<keyword evidence="6 9" id="KW-0378">Hydrolase</keyword>
<proteinExistence type="inferred from homology"/>
<dbReference type="GO" id="GO:0006508">
    <property type="term" value="P:proteolysis"/>
    <property type="evidence" value="ECO:0007669"/>
    <property type="project" value="UniProtKB-KW"/>
</dbReference>
<evidence type="ECO:0000256" key="3">
    <source>
        <dbReference type="ARBA" id="ARBA00022670"/>
    </source>
</evidence>
<dbReference type="GO" id="GO:0004252">
    <property type="term" value="F:serine-type endopeptidase activity"/>
    <property type="evidence" value="ECO:0007669"/>
    <property type="project" value="UniProtKB-UniRule"/>
</dbReference>
<dbReference type="InterPro" id="IPR036852">
    <property type="entry name" value="Peptidase_S8/S53_dom_sf"/>
</dbReference>
<dbReference type="Pfam" id="PF06280">
    <property type="entry name" value="fn3_5"/>
    <property type="match status" value="1"/>
</dbReference>
<feature type="signal peptide" evidence="11">
    <location>
        <begin position="1"/>
        <end position="19"/>
    </location>
</feature>
<keyword evidence="5" id="KW-0058">Aromatic hydrocarbons catabolism</keyword>
<feature type="active site" description="Charge relay system" evidence="8 9">
    <location>
        <position position="619"/>
    </location>
</feature>
<gene>
    <name evidence="15" type="ORF">TARUN_7561</name>
</gene>
<evidence type="ECO:0000256" key="7">
    <source>
        <dbReference type="ARBA" id="ARBA00022825"/>
    </source>
</evidence>
<dbReference type="InterPro" id="IPR000209">
    <property type="entry name" value="Peptidase_S8/S53_dom"/>
</dbReference>
<keyword evidence="7 9" id="KW-0720">Serine protease</keyword>
<dbReference type="InterPro" id="IPR015500">
    <property type="entry name" value="Peptidase_S8_subtilisin-rel"/>
</dbReference>
<accession>A0A395NFM5</accession>
<evidence type="ECO:0000259" key="13">
    <source>
        <dbReference type="Pfam" id="PF06280"/>
    </source>
</evidence>
<dbReference type="GO" id="GO:0016020">
    <property type="term" value="C:membrane"/>
    <property type="evidence" value="ECO:0007669"/>
    <property type="project" value="InterPro"/>
</dbReference>
<evidence type="ECO:0000256" key="4">
    <source>
        <dbReference type="ARBA" id="ARBA00022729"/>
    </source>
</evidence>
<keyword evidence="16" id="KW-1185">Reference proteome</keyword>
<comment type="caution">
    <text evidence="15">The sequence shown here is derived from an EMBL/GenBank/DDBJ whole genome shotgun (WGS) entry which is preliminary data.</text>
</comment>
<feature type="chain" id="PRO_5017253815" evidence="11">
    <location>
        <begin position="20"/>
        <end position="1342"/>
    </location>
</feature>
<protein>
    <submittedName>
        <fullName evidence="15">Peptidase</fullName>
    </submittedName>
</protein>
<dbReference type="SUPFAM" id="SSF53474">
    <property type="entry name" value="alpha/beta-Hydrolases"/>
    <property type="match status" value="1"/>
</dbReference>
<keyword evidence="3 9" id="KW-0645">Protease</keyword>
<dbReference type="CDD" id="cd07489">
    <property type="entry name" value="Peptidases_S8_5"/>
    <property type="match status" value="1"/>
</dbReference>
<evidence type="ECO:0000256" key="9">
    <source>
        <dbReference type="PROSITE-ProRule" id="PRU01240"/>
    </source>
</evidence>
<feature type="domain" description="C5a peptidase/Subtilisin-like protease SBT2-like Fn3-like" evidence="13">
    <location>
        <begin position="1018"/>
        <end position="1132"/>
    </location>
</feature>
<comment type="similarity">
    <text evidence="1">Belongs to the peptidase S33 family.</text>
</comment>
<dbReference type="InterPro" id="IPR029058">
    <property type="entry name" value="AB_hydrolase_fold"/>
</dbReference>
<evidence type="ECO:0000259" key="14">
    <source>
        <dbReference type="Pfam" id="PF06441"/>
    </source>
</evidence>
<dbReference type="OrthoDB" id="10256524at2759"/>
<organism evidence="15 16">
    <name type="scientific">Trichoderma arundinaceum</name>
    <dbReference type="NCBI Taxonomy" id="490622"/>
    <lineage>
        <taxon>Eukaryota</taxon>
        <taxon>Fungi</taxon>
        <taxon>Dikarya</taxon>
        <taxon>Ascomycota</taxon>
        <taxon>Pezizomycotina</taxon>
        <taxon>Sordariomycetes</taxon>
        <taxon>Hypocreomycetidae</taxon>
        <taxon>Hypocreales</taxon>
        <taxon>Hypocreaceae</taxon>
        <taxon>Trichoderma</taxon>
    </lineage>
</organism>
<evidence type="ECO:0000259" key="12">
    <source>
        <dbReference type="Pfam" id="PF00082"/>
    </source>
</evidence>
<evidence type="ECO:0000256" key="2">
    <source>
        <dbReference type="ARBA" id="ARBA00011073"/>
    </source>
</evidence>
<dbReference type="Gene3D" id="3.40.50.1820">
    <property type="entry name" value="alpha/beta hydrolase"/>
    <property type="match status" value="1"/>
</dbReference>
<dbReference type="InterPro" id="IPR023827">
    <property type="entry name" value="Peptidase_S8_Asp-AS"/>
</dbReference>
<dbReference type="PANTHER" id="PTHR21661:SF35">
    <property type="entry name" value="EPOXIDE HYDROLASE"/>
    <property type="match status" value="1"/>
</dbReference>
<sequence length="1342" mass="145541">MKASLLIGASLGMLSEAAAASTPVVKPFAVNLSSRVPHMLDLIKRTVLPENELPAAHTNLNMSLTTGIPLNVLKSLQKEWTTGFNWTKEEERINTYKHFTTQIGGQTIHFIHERSNDPNAIPIALLHGWPGSFLEMVHLVDQLMLNESSQAFHVVVPSLPGFGFSSPAPDGWSVSDTATLFNTLMTEVLGYKSYAVHGTDWGSGVAFDMYDQFNTTVKAAHLNFLPFFSLTPEQLTAQGITLAADEVEQEQRAVDFMNSGIGYYIEQTTTVNTIGLALYDNPVGQLSWLAEKFIIWSDPRQGTGPSLLTTNEILKHVSMYYLSQTFDSATFIYAQNPDGFSHTYRTARTDQPLLFTSFRHNMLFYPKKLVATVGNLVHYNYFGVRTLGFSVEAMKFQSTLGLLALVGGASASITVTTNQRQPASEFNTTVIPNTFIIELQPDFHPDVQQPKDRFARTAPGSKPGYQVRQQYNSTDYFTGVSVSFDKKVDLATLRKTTGVKNAWRVTKVPRPEPYGLRRAPLAPDSSQGTLPNLRGSAEVNHPLVMGNVQKLHDQGIKGKGVQIAVIDSGVDYRHPALGGGFGRGHKIALGYDFVGDDYTGDNAPAPDPDPLATCVDGGHGTHTTGIVAMEDPKNQGFGLVGVAPEATIAAYRVFGCEGGASSDVLISSMLRAAQDGADIISMSIGQYDIWEETNPFDDIVTKLTQSGVALVAAIGNFGTAGPYSTEAPGISLNSLSVGSIENDVYPTAYTAHDDQHKALDYISVFPATPLGRVEVYQLGTGLGVPIDANISSGCYQPAWDALAEASVDWDNTILLVSLISWCGDFWGQAQDLGVKTLLVYLADDELVVVDEPTDPLLALYLDTENSQKLLRNLAKLPSGKKYYLTFDGKKPVDAPNPRAGTVDDFSSFGPTIDMTLQPKISGPGGSILSTWPLEGGGYAVVSGTSMATPFVAGGLALLKSQQPHLTVAQLYSRLITTAGPVREFNSTLVSSTARQGGGLINVYAAVKADTSITPSELSLRDSAAPAPQKITITNQSKSKKRYSIQHNPAAFHRVYYNYLAGADDFTTNGSIIPLGVYASAKFSQSSLTLGPGQSATIQVQITPQKDDWPWSLPVYAGYVKISTDNAAYSIPYIGVPYNRTEVGPIMHDVTTQQPYNSPGVLKTRADNLFLAAATIPTPNIDSYNWSSDPTQSFVPVFRVDVLLPTRFIRFDLVPANISFVPSLYGFDPKVPIDYQPSSQPILPGFLGVPTYGLLFEITVDAAPDNSPTLSQPYINHFFAQALVNPTLTNDDNVSYNISSGDYRPLVRALRWNGDESNPEDYESWLGPVLRADIPSAEFPNSS</sequence>